<sequence length="299" mass="33969">MEVVVQVVAASLSSMKWRLRPSSKRRLQTDILALCSRMRGVIMLDYGGKMPELKDQLCALIRLCHKESSIFKHLRVMVIDDMIYLIHVEGLAELVKSTLNSEVELHFVDIEQDPPKMITKAENSSIGKELIAVQELFALAFPNDAADRDYLQCQTTDTLTTSESSTNTSEFIDLSSCMQDTLVTVPTLNGWLLGYPVVYLFSRERISDAIYNLSTQSLHIYRILVTRNETSMKESRQEELMSFSVPYDLSVEGSEEAWATTFMAAMQAKLEESRQFWGSMKLENLKSTSKRAMKENGFC</sequence>
<reference evidence="1" key="1">
    <citation type="submission" date="2023-02" db="EMBL/GenBank/DDBJ databases">
        <title>Genome of toxic invasive species Heracleum sosnowskyi carries increased number of genes despite the absence of recent whole-genome duplications.</title>
        <authorList>
            <person name="Schelkunov M."/>
            <person name="Shtratnikova V."/>
            <person name="Makarenko M."/>
            <person name="Klepikova A."/>
            <person name="Omelchenko D."/>
            <person name="Novikova G."/>
            <person name="Obukhova E."/>
            <person name="Bogdanov V."/>
            <person name="Penin A."/>
            <person name="Logacheva M."/>
        </authorList>
    </citation>
    <scope>NUCLEOTIDE SEQUENCE</scope>
    <source>
        <strain evidence="1">Hsosn_3</strain>
        <tissue evidence="1">Leaf</tissue>
    </source>
</reference>
<proteinExistence type="predicted"/>
<dbReference type="PANTHER" id="PTHR31366">
    <property type="entry name" value="UPF0739 PROTEIN C1ORF74"/>
    <property type="match status" value="1"/>
</dbReference>
<dbReference type="EMBL" id="JAUIZM010000006">
    <property type="protein sequence ID" value="KAK1379313.1"/>
    <property type="molecule type" value="Genomic_DNA"/>
</dbReference>
<evidence type="ECO:0000313" key="1">
    <source>
        <dbReference type="EMBL" id="KAK1379313.1"/>
    </source>
</evidence>
<protein>
    <submittedName>
        <fullName evidence="1">Calmodulin</fullName>
    </submittedName>
</protein>
<dbReference type="Proteomes" id="UP001237642">
    <property type="component" value="Unassembled WGS sequence"/>
</dbReference>
<dbReference type="InterPro" id="IPR027850">
    <property type="entry name" value="DUF4504"/>
</dbReference>
<dbReference type="AlphaFoldDB" id="A0AAD8I5R1"/>
<keyword evidence="2" id="KW-1185">Reference proteome</keyword>
<accession>A0AAD8I5R1</accession>
<dbReference type="PANTHER" id="PTHR31366:SF2">
    <property type="entry name" value="UPF0739 PROTEIN C1ORF74"/>
    <property type="match status" value="1"/>
</dbReference>
<dbReference type="Pfam" id="PF14953">
    <property type="entry name" value="DUF4504"/>
    <property type="match status" value="1"/>
</dbReference>
<reference evidence="1" key="2">
    <citation type="submission" date="2023-05" db="EMBL/GenBank/DDBJ databases">
        <authorList>
            <person name="Schelkunov M.I."/>
        </authorList>
    </citation>
    <scope>NUCLEOTIDE SEQUENCE</scope>
    <source>
        <strain evidence="1">Hsosn_3</strain>
        <tissue evidence="1">Leaf</tissue>
    </source>
</reference>
<name>A0AAD8I5R1_9APIA</name>
<evidence type="ECO:0000313" key="2">
    <source>
        <dbReference type="Proteomes" id="UP001237642"/>
    </source>
</evidence>
<gene>
    <name evidence="1" type="ORF">POM88_026057</name>
</gene>
<organism evidence="1 2">
    <name type="scientific">Heracleum sosnowskyi</name>
    <dbReference type="NCBI Taxonomy" id="360622"/>
    <lineage>
        <taxon>Eukaryota</taxon>
        <taxon>Viridiplantae</taxon>
        <taxon>Streptophyta</taxon>
        <taxon>Embryophyta</taxon>
        <taxon>Tracheophyta</taxon>
        <taxon>Spermatophyta</taxon>
        <taxon>Magnoliopsida</taxon>
        <taxon>eudicotyledons</taxon>
        <taxon>Gunneridae</taxon>
        <taxon>Pentapetalae</taxon>
        <taxon>asterids</taxon>
        <taxon>campanulids</taxon>
        <taxon>Apiales</taxon>
        <taxon>Apiaceae</taxon>
        <taxon>Apioideae</taxon>
        <taxon>apioid superclade</taxon>
        <taxon>Tordylieae</taxon>
        <taxon>Tordyliinae</taxon>
        <taxon>Heracleum</taxon>
    </lineage>
</organism>
<comment type="caution">
    <text evidence="1">The sequence shown here is derived from an EMBL/GenBank/DDBJ whole genome shotgun (WGS) entry which is preliminary data.</text>
</comment>